<dbReference type="GO" id="GO:0000976">
    <property type="term" value="F:transcription cis-regulatory region binding"/>
    <property type="evidence" value="ECO:0007669"/>
    <property type="project" value="TreeGrafter"/>
</dbReference>
<evidence type="ECO:0000259" key="6">
    <source>
        <dbReference type="PROSITE" id="PS50977"/>
    </source>
</evidence>
<dbReference type="OrthoDB" id="4823039at2"/>
<keyword evidence="3" id="KW-0804">Transcription</keyword>
<feature type="DNA-binding region" description="H-T-H motif" evidence="4">
    <location>
        <begin position="41"/>
        <end position="60"/>
    </location>
</feature>
<name>A0A2I9DZ98_9DEIO</name>
<dbReference type="Pfam" id="PF00440">
    <property type="entry name" value="TetR_N"/>
    <property type="match status" value="1"/>
</dbReference>
<keyword evidence="8" id="KW-1185">Reference proteome</keyword>
<evidence type="ECO:0000256" key="1">
    <source>
        <dbReference type="ARBA" id="ARBA00023015"/>
    </source>
</evidence>
<evidence type="ECO:0000313" key="7">
    <source>
        <dbReference type="EMBL" id="GBF06305.1"/>
    </source>
</evidence>
<accession>A0A2I9DZ98</accession>
<evidence type="ECO:0000256" key="3">
    <source>
        <dbReference type="ARBA" id="ARBA00023163"/>
    </source>
</evidence>
<dbReference type="InterPro" id="IPR001647">
    <property type="entry name" value="HTH_TetR"/>
</dbReference>
<dbReference type="Proteomes" id="UP000236569">
    <property type="component" value="Unassembled WGS sequence"/>
</dbReference>
<feature type="compositionally biased region" description="Low complexity" evidence="5">
    <location>
        <begin position="209"/>
        <end position="225"/>
    </location>
</feature>
<proteinExistence type="predicted"/>
<dbReference type="GO" id="GO:0003700">
    <property type="term" value="F:DNA-binding transcription factor activity"/>
    <property type="evidence" value="ECO:0007669"/>
    <property type="project" value="TreeGrafter"/>
</dbReference>
<dbReference type="PRINTS" id="PR00455">
    <property type="entry name" value="HTHTETR"/>
</dbReference>
<comment type="caution">
    <text evidence="7">The sequence shown here is derived from an EMBL/GenBank/DDBJ whole genome shotgun (WGS) entry which is preliminary data.</text>
</comment>
<dbReference type="PANTHER" id="PTHR30055:SF234">
    <property type="entry name" value="HTH-TYPE TRANSCRIPTIONAL REGULATOR BETI"/>
    <property type="match status" value="1"/>
</dbReference>
<dbReference type="Gene3D" id="1.10.357.10">
    <property type="entry name" value="Tetracycline Repressor, domain 2"/>
    <property type="match status" value="1"/>
</dbReference>
<evidence type="ECO:0000313" key="8">
    <source>
        <dbReference type="Proteomes" id="UP000236569"/>
    </source>
</evidence>
<feature type="domain" description="HTH tetR-type" evidence="6">
    <location>
        <begin position="18"/>
        <end position="78"/>
    </location>
</feature>
<reference evidence="8" key="1">
    <citation type="submission" date="2018-01" db="EMBL/GenBank/DDBJ databases">
        <title>Draft Genome Sequence of the Radioresistant Bacterium Deinococcus aerius TR0125, Isolated from the Higher Atmosphere above Japan.</title>
        <authorList>
            <person name="Satoh K."/>
            <person name="Arai H."/>
            <person name="Sanzen T."/>
            <person name="Kawaguchi Y."/>
            <person name="Hayashi H."/>
            <person name="Yokobori S."/>
            <person name="Yamagishi A."/>
            <person name="Oono Y."/>
            <person name="Narumi I."/>
        </authorList>
    </citation>
    <scope>NUCLEOTIDE SEQUENCE [LARGE SCALE GENOMIC DNA]</scope>
    <source>
        <strain evidence="8">TR0125</strain>
    </source>
</reference>
<dbReference type="InterPro" id="IPR009057">
    <property type="entry name" value="Homeodomain-like_sf"/>
</dbReference>
<evidence type="ECO:0000256" key="5">
    <source>
        <dbReference type="SAM" id="MobiDB-lite"/>
    </source>
</evidence>
<evidence type="ECO:0000256" key="2">
    <source>
        <dbReference type="ARBA" id="ARBA00023125"/>
    </source>
</evidence>
<gene>
    <name evidence="7" type="ORF">DAERI_080096</name>
</gene>
<protein>
    <submittedName>
        <fullName evidence="7">Transcriptional regulator, TetR family</fullName>
    </submittedName>
</protein>
<dbReference type="PROSITE" id="PS50977">
    <property type="entry name" value="HTH_TETR_2"/>
    <property type="match status" value="1"/>
</dbReference>
<dbReference type="AlphaFoldDB" id="A0A2I9DZ98"/>
<keyword evidence="2 4" id="KW-0238">DNA-binding</keyword>
<dbReference type="InterPro" id="IPR050109">
    <property type="entry name" value="HTH-type_TetR-like_transc_reg"/>
</dbReference>
<keyword evidence="1" id="KW-0805">Transcription regulation</keyword>
<dbReference type="EMBL" id="BFAG01000008">
    <property type="protein sequence ID" value="GBF06305.1"/>
    <property type="molecule type" value="Genomic_DNA"/>
</dbReference>
<sequence>MSSVKAEPQLTHRQRQALATQGLIVDAARALFLQRGYAATTIDDIARGAGVAVSTVYSVFGNKRGIFRAIREAWHQTSRQRDLTQEALMQEEPARRLELMAHLTRRQWETGAEMVQIYQSAAKSDPEANAELQRALAGRRSGQRHFIEKSAHMLRPGLGVERASAVLQALTLFEVYRELVGEAGWTPDEYEVWLARTLQQQLLPQPSDAAAARPGRGRTRTPPSR</sequence>
<dbReference type="RefSeq" id="WP_103129685.1">
    <property type="nucleotide sequence ID" value="NZ_BFAG01000008.1"/>
</dbReference>
<feature type="region of interest" description="Disordered" evidence="5">
    <location>
        <begin position="204"/>
        <end position="225"/>
    </location>
</feature>
<dbReference type="PANTHER" id="PTHR30055">
    <property type="entry name" value="HTH-TYPE TRANSCRIPTIONAL REGULATOR RUTR"/>
    <property type="match status" value="1"/>
</dbReference>
<organism evidence="7 8">
    <name type="scientific">Deinococcus aerius</name>
    <dbReference type="NCBI Taxonomy" id="200253"/>
    <lineage>
        <taxon>Bacteria</taxon>
        <taxon>Thermotogati</taxon>
        <taxon>Deinococcota</taxon>
        <taxon>Deinococci</taxon>
        <taxon>Deinococcales</taxon>
        <taxon>Deinococcaceae</taxon>
        <taxon>Deinococcus</taxon>
    </lineage>
</organism>
<evidence type="ECO:0000256" key="4">
    <source>
        <dbReference type="PROSITE-ProRule" id="PRU00335"/>
    </source>
</evidence>
<dbReference type="SUPFAM" id="SSF46689">
    <property type="entry name" value="Homeodomain-like"/>
    <property type="match status" value="1"/>
</dbReference>